<name>A0A4R4IWL1_PHOLU</name>
<dbReference type="Proteomes" id="UP000295550">
    <property type="component" value="Unassembled WGS sequence"/>
</dbReference>
<evidence type="ECO:0000313" key="2">
    <source>
        <dbReference type="Proteomes" id="UP000295550"/>
    </source>
</evidence>
<dbReference type="AlphaFoldDB" id="A0A4R4IWL1"/>
<reference evidence="1 2" key="1">
    <citation type="journal article" date="2019" name="Int. J. Syst. Evol. Microbiol.">
        <title>Photorhabdus khanii subsp. guanajuatensis subsp. nov., isolated from Heterorhabditis atacamensis, and Photorhabdus luminescens subsp. mexicana subsp. nov., isolated from Heterorhabditis mexicana entomopathogenic nematodes.</title>
        <authorList>
            <person name="Machado R.A.R."/>
            <person name="Bruno P."/>
            <person name="Arce C.C.M."/>
            <person name="Liechti N."/>
            <person name="Kohler A."/>
            <person name="Bernal J."/>
            <person name="Bruggmann R."/>
            <person name="Turlings T.C.J."/>
        </authorList>
    </citation>
    <scope>NUCLEOTIDE SEQUENCE [LARGE SCALE GENOMIC DNA]</scope>
    <source>
        <strain evidence="1 2">MEX47-22</strain>
    </source>
</reference>
<organism evidence="1 2">
    <name type="scientific">Photorhabdus luminescens subsp. mexicana</name>
    <dbReference type="NCBI Taxonomy" id="2100167"/>
    <lineage>
        <taxon>Bacteria</taxon>
        <taxon>Pseudomonadati</taxon>
        <taxon>Pseudomonadota</taxon>
        <taxon>Gammaproteobacteria</taxon>
        <taxon>Enterobacterales</taxon>
        <taxon>Morganellaceae</taxon>
        <taxon>Photorhabdus</taxon>
    </lineage>
</organism>
<dbReference type="RefSeq" id="WP_132347974.1">
    <property type="nucleotide sequence ID" value="NZ_CAWOLF010000032.1"/>
</dbReference>
<dbReference type="EMBL" id="PUJX01000032">
    <property type="protein sequence ID" value="TDB45314.1"/>
    <property type="molecule type" value="Genomic_DNA"/>
</dbReference>
<proteinExistence type="predicted"/>
<gene>
    <name evidence="1" type="ORF">C5468_21290</name>
</gene>
<accession>A0A4R4IWL1</accession>
<protein>
    <submittedName>
        <fullName evidence="1">Uncharacterized protein</fullName>
    </submittedName>
</protein>
<sequence length="71" mass="8227">MSTLNQIITHQYQIKATTRTSAVVMSELNWQLTTLKQVMRVMQRLEEVSLHEAIAYYERLLVEGMVASLND</sequence>
<evidence type="ECO:0000313" key="1">
    <source>
        <dbReference type="EMBL" id="TDB45314.1"/>
    </source>
</evidence>
<comment type="caution">
    <text evidence="1">The sequence shown here is derived from an EMBL/GenBank/DDBJ whole genome shotgun (WGS) entry which is preliminary data.</text>
</comment>